<feature type="signal peptide" evidence="1">
    <location>
        <begin position="1"/>
        <end position="28"/>
    </location>
</feature>
<comment type="caution">
    <text evidence="2">The sequence shown here is derived from an EMBL/GenBank/DDBJ whole genome shotgun (WGS) entry which is preliminary data.</text>
</comment>
<dbReference type="Pfam" id="PF11684">
    <property type="entry name" value="DUF3280"/>
    <property type="match status" value="1"/>
</dbReference>
<dbReference type="InterPro" id="IPR021698">
    <property type="entry name" value="DUF3280"/>
</dbReference>
<keyword evidence="1" id="KW-0732">Signal</keyword>
<dbReference type="Proteomes" id="UP001575181">
    <property type="component" value="Unassembled WGS sequence"/>
</dbReference>
<name>A0ABV4TWJ4_9GAMM</name>
<gene>
    <name evidence="2" type="ORF">ACERLL_12705</name>
</gene>
<evidence type="ECO:0000313" key="3">
    <source>
        <dbReference type="Proteomes" id="UP001575181"/>
    </source>
</evidence>
<protein>
    <submittedName>
        <fullName evidence="2">DUF2380 domain-containing protein</fullName>
    </submittedName>
</protein>
<sequence>MRHGRRVFRSVVLLMAMAYLTVPAPASAESPVPVVIADFDYKDTSGEVRDQSAEHAARMRTFVRILREQLSAGEEYAAAPLQCGAARCSAGSMAPADLIRAAEQAGGRILVYGGVHKMSTLVQWGKVYVLDLRTEKLLLDRLFSFRGDNDRAFRRAAGFLVPKLEEVLKPVASAPRPDK</sequence>
<reference evidence="2 3" key="1">
    <citation type="submission" date="2024-08" db="EMBL/GenBank/DDBJ databases">
        <title>Whole-genome sequencing of halo(alkali)philic microorganisms from hypersaline lakes.</title>
        <authorList>
            <person name="Sorokin D.Y."/>
            <person name="Merkel A.Y."/>
            <person name="Messina E."/>
            <person name="Yakimov M."/>
        </authorList>
    </citation>
    <scope>NUCLEOTIDE SEQUENCE [LARGE SCALE GENOMIC DNA]</scope>
    <source>
        <strain evidence="2 3">Cl-TMA</strain>
    </source>
</reference>
<evidence type="ECO:0000313" key="2">
    <source>
        <dbReference type="EMBL" id="MFA9461682.1"/>
    </source>
</evidence>
<accession>A0ABV4TWJ4</accession>
<proteinExistence type="predicted"/>
<evidence type="ECO:0000256" key="1">
    <source>
        <dbReference type="SAM" id="SignalP"/>
    </source>
</evidence>
<keyword evidence="3" id="KW-1185">Reference proteome</keyword>
<dbReference type="RefSeq" id="WP_373656465.1">
    <property type="nucleotide sequence ID" value="NZ_JBGUAW010000008.1"/>
</dbReference>
<feature type="chain" id="PRO_5046319032" evidence="1">
    <location>
        <begin position="29"/>
        <end position="179"/>
    </location>
</feature>
<dbReference type="EMBL" id="JBGUAW010000008">
    <property type="protein sequence ID" value="MFA9461682.1"/>
    <property type="molecule type" value="Genomic_DNA"/>
</dbReference>
<organism evidence="2 3">
    <name type="scientific">Thiohalorhabdus methylotrophus</name>
    <dbReference type="NCBI Taxonomy" id="3242694"/>
    <lineage>
        <taxon>Bacteria</taxon>
        <taxon>Pseudomonadati</taxon>
        <taxon>Pseudomonadota</taxon>
        <taxon>Gammaproteobacteria</taxon>
        <taxon>Thiohalorhabdales</taxon>
        <taxon>Thiohalorhabdaceae</taxon>
        <taxon>Thiohalorhabdus</taxon>
    </lineage>
</organism>